<dbReference type="RefSeq" id="WP_082215873.1">
    <property type="nucleotide sequence ID" value="NZ_FUZA01000004.1"/>
</dbReference>
<organism evidence="1 2">
    <name type="scientific">Dyadobacter psychrophilus</name>
    <dbReference type="NCBI Taxonomy" id="651661"/>
    <lineage>
        <taxon>Bacteria</taxon>
        <taxon>Pseudomonadati</taxon>
        <taxon>Bacteroidota</taxon>
        <taxon>Cytophagia</taxon>
        <taxon>Cytophagales</taxon>
        <taxon>Spirosomataceae</taxon>
        <taxon>Dyadobacter</taxon>
    </lineage>
</organism>
<dbReference type="PANTHER" id="PTHR20883">
    <property type="entry name" value="PHYTANOYL-COA DIOXYGENASE DOMAIN CONTAINING 1"/>
    <property type="match status" value="1"/>
</dbReference>
<protein>
    <submittedName>
        <fullName evidence="1">Phytanoyl-CoA dioxygenase (PhyH)</fullName>
    </submittedName>
</protein>
<dbReference type="EMBL" id="FUZA01000004">
    <property type="protein sequence ID" value="SKB98808.1"/>
    <property type="molecule type" value="Genomic_DNA"/>
</dbReference>
<dbReference type="AlphaFoldDB" id="A0A1T5FRL0"/>
<dbReference type="Proteomes" id="UP000190897">
    <property type="component" value="Unassembled WGS sequence"/>
</dbReference>
<reference evidence="2" key="1">
    <citation type="submission" date="2017-02" db="EMBL/GenBank/DDBJ databases">
        <authorList>
            <person name="Varghese N."/>
            <person name="Submissions S."/>
        </authorList>
    </citation>
    <scope>NUCLEOTIDE SEQUENCE [LARGE SCALE GENOMIC DNA]</scope>
    <source>
        <strain evidence="2">DSM 22270</strain>
    </source>
</reference>
<proteinExistence type="predicted"/>
<evidence type="ECO:0000313" key="2">
    <source>
        <dbReference type="Proteomes" id="UP000190897"/>
    </source>
</evidence>
<gene>
    <name evidence="1" type="ORF">SAMN05660293_03346</name>
</gene>
<dbReference type="OrthoDB" id="9814777at2"/>
<dbReference type="GO" id="GO:0016706">
    <property type="term" value="F:2-oxoglutarate-dependent dioxygenase activity"/>
    <property type="evidence" value="ECO:0007669"/>
    <property type="project" value="UniProtKB-ARBA"/>
</dbReference>
<name>A0A1T5FRL0_9BACT</name>
<dbReference type="Pfam" id="PF05721">
    <property type="entry name" value="PhyH"/>
    <property type="match status" value="1"/>
</dbReference>
<keyword evidence="1" id="KW-0223">Dioxygenase</keyword>
<dbReference type="STRING" id="651661.SAMN05660293_03346"/>
<dbReference type="SUPFAM" id="SSF51197">
    <property type="entry name" value="Clavaminate synthase-like"/>
    <property type="match status" value="1"/>
</dbReference>
<dbReference type="InterPro" id="IPR008775">
    <property type="entry name" value="Phytyl_CoA_dOase-like"/>
</dbReference>
<sequence>MNTTVYPMNQPWIDSPFFEQELEQSVLDEDTKQLVKDYAEKGYLILDTELPESTFDRIVELLKPHYTSPRIQDAWNITPLVREVAGCPKILDMLRILYRREPFPFQTLNFQVGSQQKTHSDAIHFSSIPERFMCGGWVALEDIDESNGPLHYYPGSQKLPFFNMADIGLSGAQDAGSYVQYTEYENFVQKLMVATGQKKEVFKVRKGQALIWSATLFHGGEPILREGASRHSQVTHYYFKDCMYYSPLWSDLPIEKMYMRRPVNILTGEVIENKYLNKPIMGRTGLSQLTDYKNQLEDTLRKLKRTLRG</sequence>
<accession>A0A1T5FRL0</accession>
<keyword evidence="2" id="KW-1185">Reference proteome</keyword>
<evidence type="ECO:0000313" key="1">
    <source>
        <dbReference type="EMBL" id="SKB98808.1"/>
    </source>
</evidence>
<dbReference type="GO" id="GO:0005506">
    <property type="term" value="F:iron ion binding"/>
    <property type="evidence" value="ECO:0007669"/>
    <property type="project" value="UniProtKB-ARBA"/>
</dbReference>
<keyword evidence="1" id="KW-0560">Oxidoreductase</keyword>
<dbReference type="Gene3D" id="2.60.120.620">
    <property type="entry name" value="q2cbj1_9rhob like domain"/>
    <property type="match status" value="1"/>
</dbReference>
<dbReference type="PANTHER" id="PTHR20883:SF46">
    <property type="entry name" value="PHYTANOYL-COA HYDROXYLASE"/>
    <property type="match status" value="1"/>
</dbReference>